<dbReference type="EMBL" id="JAPUUL010000678">
    <property type="protein sequence ID" value="KAJ8129727.1"/>
    <property type="molecule type" value="Genomic_DNA"/>
</dbReference>
<gene>
    <name evidence="1" type="ORF">O1611_g3903</name>
</gene>
<comment type="caution">
    <text evidence="1">The sequence shown here is derived from an EMBL/GenBank/DDBJ whole genome shotgun (WGS) entry which is preliminary data.</text>
</comment>
<reference evidence="1" key="1">
    <citation type="submission" date="2022-12" db="EMBL/GenBank/DDBJ databases">
        <title>Genome Sequence of Lasiodiplodia mahajangana.</title>
        <authorList>
            <person name="Buettner E."/>
        </authorList>
    </citation>
    <scope>NUCLEOTIDE SEQUENCE</scope>
    <source>
        <strain evidence="1">VT137</strain>
    </source>
</reference>
<evidence type="ECO:0000313" key="2">
    <source>
        <dbReference type="Proteomes" id="UP001153332"/>
    </source>
</evidence>
<accession>A0ACC2JQD3</accession>
<name>A0ACC2JQD3_9PEZI</name>
<organism evidence="1 2">
    <name type="scientific">Lasiodiplodia mahajangana</name>
    <dbReference type="NCBI Taxonomy" id="1108764"/>
    <lineage>
        <taxon>Eukaryota</taxon>
        <taxon>Fungi</taxon>
        <taxon>Dikarya</taxon>
        <taxon>Ascomycota</taxon>
        <taxon>Pezizomycotina</taxon>
        <taxon>Dothideomycetes</taxon>
        <taxon>Dothideomycetes incertae sedis</taxon>
        <taxon>Botryosphaeriales</taxon>
        <taxon>Botryosphaeriaceae</taxon>
        <taxon>Lasiodiplodia</taxon>
    </lineage>
</organism>
<dbReference type="Proteomes" id="UP001153332">
    <property type="component" value="Unassembled WGS sequence"/>
</dbReference>
<sequence length="278" mass="29512">MSQYRLDGFALVVGAAGGIGREVAYSFSEAGVKGILLADINAEAVKEATAKTQSLASNSSCRCISTTVDVTDIKSVEGMVSLMAKEFGRIDYCVNAAGIDTDVYCPMDQTDPDDYDRVMAINTKGVFFVIREVAKVMKSQEPKIVNLGRHGNRDAGRGSIVNVSSTMAVVAVQGKVSYATSKHAITGVTKAAVMDYKSVGIRTNQVCPIWVRTPMFTEECHKVPETSKIVEGLSSVKRPIEPDEVAAACLYLCTPGAVAINGLTLTIDTGLTAGPMVI</sequence>
<protein>
    <submittedName>
        <fullName evidence="1">Uncharacterized protein</fullName>
    </submittedName>
</protein>
<evidence type="ECO:0000313" key="1">
    <source>
        <dbReference type="EMBL" id="KAJ8129727.1"/>
    </source>
</evidence>
<keyword evidence="2" id="KW-1185">Reference proteome</keyword>
<proteinExistence type="predicted"/>